<protein>
    <submittedName>
        <fullName evidence="9">ATP-binding cassette domain-containing protein</fullName>
    </submittedName>
</protein>
<dbReference type="GO" id="GO:0005524">
    <property type="term" value="F:ATP binding"/>
    <property type="evidence" value="ECO:0007669"/>
    <property type="project" value="UniProtKB-KW"/>
</dbReference>
<feature type="domain" description="ABC transporter" evidence="8">
    <location>
        <begin position="5"/>
        <end position="252"/>
    </location>
</feature>
<evidence type="ECO:0000256" key="7">
    <source>
        <dbReference type="ARBA" id="ARBA00023136"/>
    </source>
</evidence>
<evidence type="ECO:0000256" key="1">
    <source>
        <dbReference type="ARBA" id="ARBA00004417"/>
    </source>
</evidence>
<dbReference type="InterPro" id="IPR003593">
    <property type="entry name" value="AAA+_ATPase"/>
</dbReference>
<sequence>MIATLRNVQVAYPASTGGDPGRGLEEINLALRGGEHVAIIGPSGAGKSTLLRLLATAQRPSAGYITLADCNPWGLGTRARQRLRTRIGLIQQSPPLPPRQRVVTAISASRTGQWPLWKSLANLAYPLDMANIARELSKLDLSDKIFQRCGQLSGGELQRAAIARTLYQRAEIILADEPVSAMDPVLAEHTLDLLNRECRQYNATLVVSLHNLQLALKYFPRVIGLRHGRIQFDKAAAEISQHELDALYANEQLRPTAVAHAAAWSDNRSRC</sequence>
<evidence type="ECO:0000256" key="5">
    <source>
        <dbReference type="ARBA" id="ARBA00022840"/>
    </source>
</evidence>
<dbReference type="InterPro" id="IPR003439">
    <property type="entry name" value="ABC_transporter-like_ATP-bd"/>
</dbReference>
<evidence type="ECO:0000259" key="8">
    <source>
        <dbReference type="PROSITE" id="PS50893"/>
    </source>
</evidence>
<evidence type="ECO:0000256" key="6">
    <source>
        <dbReference type="ARBA" id="ARBA00022967"/>
    </source>
</evidence>
<dbReference type="PROSITE" id="PS50893">
    <property type="entry name" value="ABC_TRANSPORTER_2"/>
    <property type="match status" value="1"/>
</dbReference>
<comment type="subcellular location">
    <subcellularLocation>
        <location evidence="1">Cell inner membrane</location>
        <topology evidence="1">Peripheral membrane protein</topology>
    </subcellularLocation>
</comment>
<dbReference type="InterPro" id="IPR050086">
    <property type="entry name" value="MetN_ABC_transporter-like"/>
</dbReference>
<proteinExistence type="predicted"/>
<gene>
    <name evidence="9" type="ORF">PVT68_04715</name>
</gene>
<dbReference type="PANTHER" id="PTHR43166:SF6">
    <property type="entry name" value="PHOSPHONATES IMPORT ATP-BINDING PROTEIN PHNC"/>
    <property type="match status" value="1"/>
</dbReference>
<evidence type="ECO:0000256" key="3">
    <source>
        <dbReference type="ARBA" id="ARBA00022475"/>
    </source>
</evidence>
<dbReference type="Proteomes" id="UP001236500">
    <property type="component" value="Chromosome"/>
</dbReference>
<keyword evidence="7" id="KW-0472">Membrane</keyword>
<keyword evidence="2" id="KW-0813">Transport</keyword>
<keyword evidence="3" id="KW-1003">Cell membrane</keyword>
<evidence type="ECO:0000313" key="10">
    <source>
        <dbReference type="Proteomes" id="UP001236500"/>
    </source>
</evidence>
<evidence type="ECO:0000256" key="4">
    <source>
        <dbReference type="ARBA" id="ARBA00022741"/>
    </source>
</evidence>
<keyword evidence="4" id="KW-0547">Nucleotide-binding</keyword>
<dbReference type="EMBL" id="CP118605">
    <property type="protein sequence ID" value="WGL17597.1"/>
    <property type="molecule type" value="Genomic_DNA"/>
</dbReference>
<name>A0ABY8NIP3_9GAMM</name>
<evidence type="ECO:0000256" key="2">
    <source>
        <dbReference type="ARBA" id="ARBA00022448"/>
    </source>
</evidence>
<dbReference type="Gene3D" id="3.40.50.300">
    <property type="entry name" value="P-loop containing nucleotide triphosphate hydrolases"/>
    <property type="match status" value="1"/>
</dbReference>
<dbReference type="InterPro" id="IPR027417">
    <property type="entry name" value="P-loop_NTPase"/>
</dbReference>
<accession>A0ABY8NIP3</accession>
<keyword evidence="5 9" id="KW-0067">ATP-binding</keyword>
<dbReference type="PROSITE" id="PS00211">
    <property type="entry name" value="ABC_TRANSPORTER_1"/>
    <property type="match status" value="1"/>
</dbReference>
<dbReference type="Pfam" id="PF00005">
    <property type="entry name" value="ABC_tran"/>
    <property type="match status" value="1"/>
</dbReference>
<dbReference type="PANTHER" id="PTHR43166">
    <property type="entry name" value="AMINO ACID IMPORT ATP-BINDING PROTEIN"/>
    <property type="match status" value="1"/>
</dbReference>
<dbReference type="RefSeq" id="WP_280321481.1">
    <property type="nucleotide sequence ID" value="NZ_CP118605.1"/>
</dbReference>
<dbReference type="SMART" id="SM00382">
    <property type="entry name" value="AAA"/>
    <property type="match status" value="1"/>
</dbReference>
<dbReference type="SUPFAM" id="SSF52540">
    <property type="entry name" value="P-loop containing nucleoside triphosphate hydrolases"/>
    <property type="match status" value="1"/>
</dbReference>
<keyword evidence="10" id="KW-1185">Reference proteome</keyword>
<evidence type="ECO:0000313" key="9">
    <source>
        <dbReference type="EMBL" id="WGL17597.1"/>
    </source>
</evidence>
<keyword evidence="6" id="KW-1278">Translocase</keyword>
<dbReference type="InterPro" id="IPR017871">
    <property type="entry name" value="ABC_transporter-like_CS"/>
</dbReference>
<reference evidence="9 10" key="1">
    <citation type="submission" date="2023-02" db="EMBL/GenBank/DDBJ databases">
        <title>Description and genomic characterization of Microbulbifer bruguierae sp. nov., isolated from the sediment of mangrove plant Bruguiera sexangula.</title>
        <authorList>
            <person name="Long M."/>
        </authorList>
    </citation>
    <scope>NUCLEOTIDE SEQUENCE [LARGE SCALE GENOMIC DNA]</scope>
    <source>
        <strain evidence="9 10">H12</strain>
    </source>
</reference>
<organism evidence="9 10">
    <name type="scientific">Microbulbifer bruguierae</name>
    <dbReference type="NCBI Taxonomy" id="3029061"/>
    <lineage>
        <taxon>Bacteria</taxon>
        <taxon>Pseudomonadati</taxon>
        <taxon>Pseudomonadota</taxon>
        <taxon>Gammaproteobacteria</taxon>
        <taxon>Cellvibrionales</taxon>
        <taxon>Microbulbiferaceae</taxon>
        <taxon>Microbulbifer</taxon>
    </lineage>
</organism>